<reference evidence="9 10" key="1">
    <citation type="journal article" date="2023" name="Elife">
        <title>Identification of key yeast species and microbe-microbe interactions impacting larval growth of Drosophila in the wild.</title>
        <authorList>
            <person name="Mure A."/>
            <person name="Sugiura Y."/>
            <person name="Maeda R."/>
            <person name="Honda K."/>
            <person name="Sakurai N."/>
            <person name="Takahashi Y."/>
            <person name="Watada M."/>
            <person name="Katoh T."/>
            <person name="Gotoh A."/>
            <person name="Gotoh Y."/>
            <person name="Taniguchi I."/>
            <person name="Nakamura K."/>
            <person name="Hayashi T."/>
            <person name="Katayama T."/>
            <person name="Uemura T."/>
            <person name="Hattori Y."/>
        </authorList>
    </citation>
    <scope>NUCLEOTIDE SEQUENCE [LARGE SCALE GENOMIC DNA]</scope>
    <source>
        <strain evidence="9 10">SB-73</strain>
    </source>
</reference>
<evidence type="ECO:0000256" key="4">
    <source>
        <dbReference type="ARBA" id="ARBA00022722"/>
    </source>
</evidence>
<dbReference type="PANTHER" id="PTHR10642:SF26">
    <property type="entry name" value="RIBONUCLEASE H1"/>
    <property type="match status" value="1"/>
</dbReference>
<evidence type="ECO:0000256" key="5">
    <source>
        <dbReference type="ARBA" id="ARBA00022723"/>
    </source>
</evidence>
<dbReference type="InterPro" id="IPR036397">
    <property type="entry name" value="RNaseH_sf"/>
</dbReference>
<accession>A0AAV5RCY7</accession>
<proteinExistence type="inferred from homology"/>
<keyword evidence="6" id="KW-0255">Endonuclease</keyword>
<dbReference type="GO" id="GO:0004523">
    <property type="term" value="F:RNA-DNA hybrid ribonuclease activity"/>
    <property type="evidence" value="ECO:0007669"/>
    <property type="project" value="UniProtKB-EC"/>
</dbReference>
<dbReference type="InterPro" id="IPR002156">
    <property type="entry name" value="RNaseH_domain"/>
</dbReference>
<comment type="caution">
    <text evidence="9">The sequence shown here is derived from an EMBL/GenBank/DDBJ whole genome shotgun (WGS) entry which is preliminary data.</text>
</comment>
<organism evidence="9 10">
    <name type="scientific">Starmerella bacillaris</name>
    <name type="common">Yeast</name>
    <name type="synonym">Candida zemplinina</name>
    <dbReference type="NCBI Taxonomy" id="1247836"/>
    <lineage>
        <taxon>Eukaryota</taxon>
        <taxon>Fungi</taxon>
        <taxon>Dikarya</taxon>
        <taxon>Ascomycota</taxon>
        <taxon>Saccharomycotina</taxon>
        <taxon>Dipodascomycetes</taxon>
        <taxon>Dipodascales</taxon>
        <taxon>Trichomonascaceae</taxon>
        <taxon>Starmerella</taxon>
    </lineage>
</organism>
<sequence length="211" mass="23981">MYHTMFHCIKSSTVKGIFWSSSTFSYSRYLPQKCSSSKLQYKSYKDVNEALEHVTSPKAMKVYTDGSYVKADGNERSSWGVYFGENDLRNGYGLITKEKEKEPLSSSDAEYKAVIKALEAINISEVGKYEILTDNLSCGVLFWCFYKPWISQKSHIAKKLPRKSRNSFVTIFEKTNEVTKKGSEVSIIYVPGHRQIAGNDAAHRLALEGRK</sequence>
<feature type="domain" description="RNase H type-1" evidence="8">
    <location>
        <begin position="56"/>
        <end position="211"/>
    </location>
</feature>
<dbReference type="AlphaFoldDB" id="A0AAV5RCY7"/>
<dbReference type="GO" id="GO:0043137">
    <property type="term" value="P:DNA replication, removal of RNA primer"/>
    <property type="evidence" value="ECO:0007669"/>
    <property type="project" value="TreeGrafter"/>
</dbReference>
<evidence type="ECO:0000259" key="8">
    <source>
        <dbReference type="PROSITE" id="PS50879"/>
    </source>
</evidence>
<dbReference type="Gene3D" id="3.30.420.10">
    <property type="entry name" value="Ribonuclease H-like superfamily/Ribonuclease H"/>
    <property type="match status" value="1"/>
</dbReference>
<dbReference type="InterPro" id="IPR012337">
    <property type="entry name" value="RNaseH-like_sf"/>
</dbReference>
<dbReference type="EC" id="3.1.26.4" evidence="3"/>
<comment type="similarity">
    <text evidence="2">Belongs to the RNase H family.</text>
</comment>
<comment type="catalytic activity">
    <reaction evidence="1">
        <text>Endonucleolytic cleavage to 5'-phosphomonoester.</text>
        <dbReference type="EC" id="3.1.26.4"/>
    </reaction>
</comment>
<dbReference type="Proteomes" id="UP001362899">
    <property type="component" value="Unassembled WGS sequence"/>
</dbReference>
<gene>
    <name evidence="9" type="ORF">DASB73_002810</name>
</gene>
<evidence type="ECO:0000256" key="6">
    <source>
        <dbReference type="ARBA" id="ARBA00022759"/>
    </source>
</evidence>
<keyword evidence="4" id="KW-0540">Nuclease</keyword>
<dbReference type="EMBL" id="BTGC01000001">
    <property type="protein sequence ID" value="GMM49323.1"/>
    <property type="molecule type" value="Genomic_DNA"/>
</dbReference>
<keyword evidence="7" id="KW-0378">Hydrolase</keyword>
<evidence type="ECO:0000256" key="2">
    <source>
        <dbReference type="ARBA" id="ARBA00005300"/>
    </source>
</evidence>
<dbReference type="PANTHER" id="PTHR10642">
    <property type="entry name" value="RIBONUCLEASE H1"/>
    <property type="match status" value="1"/>
</dbReference>
<evidence type="ECO:0000313" key="10">
    <source>
        <dbReference type="Proteomes" id="UP001362899"/>
    </source>
</evidence>
<dbReference type="GO" id="GO:0046872">
    <property type="term" value="F:metal ion binding"/>
    <property type="evidence" value="ECO:0007669"/>
    <property type="project" value="UniProtKB-KW"/>
</dbReference>
<evidence type="ECO:0000256" key="1">
    <source>
        <dbReference type="ARBA" id="ARBA00000077"/>
    </source>
</evidence>
<name>A0AAV5RCY7_STABA</name>
<dbReference type="Pfam" id="PF00075">
    <property type="entry name" value="RNase_H"/>
    <property type="match status" value="1"/>
</dbReference>
<dbReference type="SUPFAM" id="SSF53098">
    <property type="entry name" value="Ribonuclease H-like"/>
    <property type="match status" value="1"/>
</dbReference>
<protein>
    <recommendedName>
        <fullName evidence="3">ribonuclease H</fullName>
        <ecNumber evidence="3">3.1.26.4</ecNumber>
    </recommendedName>
</protein>
<dbReference type="PROSITE" id="PS50879">
    <property type="entry name" value="RNASE_H_1"/>
    <property type="match status" value="1"/>
</dbReference>
<dbReference type="InterPro" id="IPR050092">
    <property type="entry name" value="RNase_H"/>
</dbReference>
<evidence type="ECO:0000256" key="7">
    <source>
        <dbReference type="ARBA" id="ARBA00022801"/>
    </source>
</evidence>
<dbReference type="GO" id="GO:0003676">
    <property type="term" value="F:nucleic acid binding"/>
    <property type="evidence" value="ECO:0007669"/>
    <property type="project" value="InterPro"/>
</dbReference>
<keyword evidence="10" id="KW-1185">Reference proteome</keyword>
<keyword evidence="5" id="KW-0479">Metal-binding</keyword>
<evidence type="ECO:0000256" key="3">
    <source>
        <dbReference type="ARBA" id="ARBA00012180"/>
    </source>
</evidence>
<evidence type="ECO:0000313" key="9">
    <source>
        <dbReference type="EMBL" id="GMM49323.1"/>
    </source>
</evidence>